<dbReference type="SUPFAM" id="SSF47616">
    <property type="entry name" value="GST C-terminal domain-like"/>
    <property type="match status" value="1"/>
</dbReference>
<dbReference type="Proteomes" id="UP000287865">
    <property type="component" value="Unassembled WGS sequence"/>
</dbReference>
<dbReference type="Gene3D" id="3.40.30.10">
    <property type="entry name" value="Glutaredoxin"/>
    <property type="match status" value="1"/>
</dbReference>
<dbReference type="CDD" id="cd00570">
    <property type="entry name" value="GST_N_family"/>
    <property type="match status" value="1"/>
</dbReference>
<dbReference type="Pfam" id="PF13417">
    <property type="entry name" value="GST_N_3"/>
    <property type="match status" value="1"/>
</dbReference>
<organism evidence="2 3">
    <name type="scientific">Aliidiomarina maris</name>
    <dbReference type="NCBI Taxonomy" id="531312"/>
    <lineage>
        <taxon>Bacteria</taxon>
        <taxon>Pseudomonadati</taxon>
        <taxon>Pseudomonadota</taxon>
        <taxon>Gammaproteobacteria</taxon>
        <taxon>Alteromonadales</taxon>
        <taxon>Idiomarinaceae</taxon>
        <taxon>Aliidiomarina</taxon>
    </lineage>
</organism>
<gene>
    <name evidence="2" type="ORF">CWE07_12470</name>
</gene>
<feature type="domain" description="GST N-terminal" evidence="1">
    <location>
        <begin position="50"/>
        <end position="117"/>
    </location>
</feature>
<evidence type="ECO:0000259" key="1">
    <source>
        <dbReference type="Pfam" id="PF13417"/>
    </source>
</evidence>
<dbReference type="InterPro" id="IPR036282">
    <property type="entry name" value="Glutathione-S-Trfase_C_sf"/>
</dbReference>
<accession>A0ABY0BPF0</accession>
<sequence length="231" mass="26732">MIRAAALLRCIRDAIKATSPYWKNFKCMELQAWHTAQSHFSSFLGATMHLYGSYTSPFVRHCRIALLQYQAKFKLIETDYQQSAAGSAAMRVPYFEHQDIKLHDSMSIIRFIRELHGHRMCETTAEYDLLLLVNTAIDSTINLFLLEKSGVDIAANSYTQRQSQRIQQCLEHFESAAEQLKWNDAGIRLACYLDWVQYRQRLDLRQYPALIAWLEQAQQYPEFADTAPPAA</sequence>
<protein>
    <submittedName>
        <fullName evidence="2">Glutathione S-transferase</fullName>
    </submittedName>
</protein>
<dbReference type="InterPro" id="IPR036249">
    <property type="entry name" value="Thioredoxin-like_sf"/>
</dbReference>
<keyword evidence="3" id="KW-1185">Reference proteome</keyword>
<dbReference type="InterPro" id="IPR004045">
    <property type="entry name" value="Glutathione_S-Trfase_N"/>
</dbReference>
<dbReference type="Gene3D" id="1.20.1050.10">
    <property type="match status" value="1"/>
</dbReference>
<dbReference type="EMBL" id="PIPK01000014">
    <property type="protein sequence ID" value="RUO20096.1"/>
    <property type="molecule type" value="Genomic_DNA"/>
</dbReference>
<name>A0ABY0BPF0_9GAMM</name>
<evidence type="ECO:0000313" key="3">
    <source>
        <dbReference type="Proteomes" id="UP000287865"/>
    </source>
</evidence>
<reference evidence="2 3" key="1">
    <citation type="journal article" date="2018" name="Front. Microbiol.">
        <title>Genome-Based Analysis Reveals the Taxonomy and Diversity of the Family Idiomarinaceae.</title>
        <authorList>
            <person name="Liu Y."/>
            <person name="Lai Q."/>
            <person name="Shao Z."/>
        </authorList>
    </citation>
    <scope>NUCLEOTIDE SEQUENCE [LARGE SCALE GENOMIC DNA]</scope>
    <source>
        <strain evidence="2 3">CF12-14</strain>
    </source>
</reference>
<dbReference type="SUPFAM" id="SSF52833">
    <property type="entry name" value="Thioredoxin-like"/>
    <property type="match status" value="1"/>
</dbReference>
<evidence type="ECO:0000313" key="2">
    <source>
        <dbReference type="EMBL" id="RUO20096.1"/>
    </source>
</evidence>
<comment type="caution">
    <text evidence="2">The sequence shown here is derived from an EMBL/GenBank/DDBJ whole genome shotgun (WGS) entry which is preliminary data.</text>
</comment>
<proteinExistence type="predicted"/>